<dbReference type="RefSeq" id="WP_109758670.1">
    <property type="nucleotide sequence ID" value="NZ_CP034588.1"/>
</dbReference>
<evidence type="ECO:0000313" key="4">
    <source>
        <dbReference type="Proteomes" id="UP000245390"/>
    </source>
</evidence>
<keyword evidence="1" id="KW-0472">Membrane</keyword>
<comment type="caution">
    <text evidence="3">The sequence shown here is derived from an EMBL/GenBank/DDBJ whole genome shotgun (WGS) entry which is preliminary data.</text>
</comment>
<evidence type="ECO:0000313" key="3">
    <source>
        <dbReference type="EMBL" id="PWK56906.1"/>
    </source>
</evidence>
<dbReference type="CDD" id="cd00198">
    <property type="entry name" value="vWFA"/>
    <property type="match status" value="1"/>
</dbReference>
<reference evidence="3 4" key="1">
    <citation type="submission" date="2018-05" db="EMBL/GenBank/DDBJ databases">
        <title>Genomic Encyclopedia of Type Strains, Phase IV (KMG-IV): sequencing the most valuable type-strain genomes for metagenomic binning, comparative biology and taxonomic classification.</title>
        <authorList>
            <person name="Goeker M."/>
        </authorList>
    </citation>
    <scope>NUCLEOTIDE SEQUENCE [LARGE SCALE GENOMIC DNA]</scope>
    <source>
        <strain evidence="3 4">DSM 103371</strain>
    </source>
</reference>
<dbReference type="KEGG" id="salo:EF888_08940"/>
<dbReference type="AlphaFoldDB" id="A0A316GA67"/>
<evidence type="ECO:0000256" key="1">
    <source>
        <dbReference type="SAM" id="Phobius"/>
    </source>
</evidence>
<dbReference type="InterPro" id="IPR002035">
    <property type="entry name" value="VWF_A"/>
</dbReference>
<sequence length="561" mass="63105">MLPTTPRSAFRETLDLARTFRRDEDGSLIAFSLFIFFCMILFGGIAVDLMIYENERTHVQNSTDRAVLAAANLNQTVDPKEVVKDYLAKVNITVTDDDIDVFEVGAAPVITGRQVSVDVSGGYQTLLMRLVGVETLPFATTSQAEESVSDVEVSLVLDVSGSMGDNNKLENMQDAATDFVDNILAGAEDDRVSLSLVPYSTQVNAGPLLFSSLTTHHNHNYSHCVNFAQEDFAQNSLQRSRQARDQYGNLRYTNAGEPIMEPISLSQTAHFDPWRSYQSGMSVSMPVCRTESFSQITPWSNDAAALRTQIESFTAEGNTSIDVAVKWGVALLDPSTNGALNDFTAAGRVDNAFSVRPHPYGRQDSLKFIVVMTDGINTDQFYLRDSFKEGNSPYYKNNSSNDIYWEREEPSDRDRDSRYREDWYNITDKNWTNSPGTLTRLSWLDAWANMTLQRRAYAYYHFTGNNSDFYDNYYDPYRTVPARSNNASTDTKDRRLSQICSAAKAQNIVIFTIGFEVTDESAEIMRDCASTPQHFYRVEGLDIEYAFSSIANQINQLKLTQ</sequence>
<name>A0A316GA67_9RHOB</name>
<evidence type="ECO:0000259" key="2">
    <source>
        <dbReference type="PROSITE" id="PS50234"/>
    </source>
</evidence>
<keyword evidence="1" id="KW-0812">Transmembrane</keyword>
<keyword evidence="1" id="KW-1133">Transmembrane helix</keyword>
<dbReference type="Pfam" id="PF13400">
    <property type="entry name" value="Tad"/>
    <property type="match status" value="1"/>
</dbReference>
<feature type="domain" description="VWFA" evidence="2">
    <location>
        <begin position="152"/>
        <end position="204"/>
    </location>
</feature>
<protein>
    <submittedName>
        <fullName evidence="3">Flp pilus assembly protein TadG</fullName>
    </submittedName>
</protein>
<feature type="transmembrane region" description="Helical" evidence="1">
    <location>
        <begin position="28"/>
        <end position="52"/>
    </location>
</feature>
<dbReference type="OrthoDB" id="7522752at2"/>
<proteinExistence type="predicted"/>
<dbReference type="Proteomes" id="UP000245390">
    <property type="component" value="Unassembled WGS sequence"/>
</dbReference>
<dbReference type="InterPro" id="IPR028087">
    <property type="entry name" value="Tad_N"/>
</dbReference>
<dbReference type="InterPro" id="IPR036465">
    <property type="entry name" value="vWFA_dom_sf"/>
</dbReference>
<dbReference type="PROSITE" id="PS50234">
    <property type="entry name" value="VWFA"/>
    <property type="match status" value="1"/>
</dbReference>
<dbReference type="Gene3D" id="3.40.50.410">
    <property type="entry name" value="von Willebrand factor, type A domain"/>
    <property type="match status" value="1"/>
</dbReference>
<organism evidence="3 4">
    <name type="scientific">Silicimonas algicola</name>
    <dbReference type="NCBI Taxonomy" id="1826607"/>
    <lineage>
        <taxon>Bacteria</taxon>
        <taxon>Pseudomonadati</taxon>
        <taxon>Pseudomonadota</taxon>
        <taxon>Alphaproteobacteria</taxon>
        <taxon>Rhodobacterales</taxon>
        <taxon>Paracoccaceae</taxon>
    </lineage>
</organism>
<gene>
    <name evidence="3" type="ORF">C8D95_103140</name>
</gene>
<keyword evidence="4" id="KW-1185">Reference proteome</keyword>
<dbReference type="SUPFAM" id="SSF53300">
    <property type="entry name" value="vWA-like"/>
    <property type="match status" value="1"/>
</dbReference>
<dbReference type="EMBL" id="QGGV01000003">
    <property type="protein sequence ID" value="PWK56906.1"/>
    <property type="molecule type" value="Genomic_DNA"/>
</dbReference>
<accession>A0A316GA67</accession>